<dbReference type="AlphaFoldDB" id="A0A395SU23"/>
<dbReference type="Proteomes" id="UP000266152">
    <property type="component" value="Unassembled WGS sequence"/>
</dbReference>
<sequence>MAIDRSAKRRVDLPAKPSRLGNTPHDGKARGSSSSRTKIREKQHGQRSMSFDGEMALAKEASEAGRISQVKMASLASLSSKVSSAGVPSRLDTSFVADERFLSEELDDFDASMPSIKSEALSPVKSQPPSTVNPAPPAPLELQPLPSQGLAKNGPDVDDGKELQPPTVFDFSPFPSQPTEGYDSDEDGDQGQPH</sequence>
<comment type="caution">
    <text evidence="2">The sequence shown here is derived from an EMBL/GenBank/DDBJ whole genome shotgun (WGS) entry which is preliminary data.</text>
</comment>
<feature type="region of interest" description="Disordered" evidence="1">
    <location>
        <begin position="106"/>
        <end position="194"/>
    </location>
</feature>
<evidence type="ECO:0000256" key="1">
    <source>
        <dbReference type="SAM" id="MobiDB-lite"/>
    </source>
</evidence>
<reference evidence="2 3" key="1">
    <citation type="journal article" date="2018" name="PLoS Pathog.">
        <title>Evolution of structural diversity of trichothecenes, a family of toxins produced by plant pathogenic and entomopathogenic fungi.</title>
        <authorList>
            <person name="Proctor R.H."/>
            <person name="McCormick S.P."/>
            <person name="Kim H.S."/>
            <person name="Cardoza R.E."/>
            <person name="Stanley A.M."/>
            <person name="Lindo L."/>
            <person name="Kelly A."/>
            <person name="Brown D.W."/>
            <person name="Lee T."/>
            <person name="Vaughan M.M."/>
            <person name="Alexander N.J."/>
            <person name="Busman M."/>
            <person name="Gutierrez S."/>
        </authorList>
    </citation>
    <scope>NUCLEOTIDE SEQUENCE [LARGE SCALE GENOMIC DNA]</scope>
    <source>
        <strain evidence="2 3">NRRL 3299</strain>
    </source>
</reference>
<evidence type="ECO:0000313" key="2">
    <source>
        <dbReference type="EMBL" id="RGP76014.1"/>
    </source>
</evidence>
<name>A0A395SU23_FUSSP</name>
<dbReference type="EMBL" id="PXOF01000010">
    <property type="protein sequence ID" value="RGP76014.1"/>
    <property type="molecule type" value="Genomic_DNA"/>
</dbReference>
<feature type="compositionally biased region" description="Basic and acidic residues" evidence="1">
    <location>
        <begin position="1"/>
        <end position="13"/>
    </location>
</feature>
<proteinExistence type="predicted"/>
<feature type="region of interest" description="Disordered" evidence="1">
    <location>
        <begin position="1"/>
        <end position="63"/>
    </location>
</feature>
<keyword evidence="3" id="KW-1185">Reference proteome</keyword>
<gene>
    <name evidence="2" type="ORF">FSPOR_408</name>
</gene>
<organism evidence="2 3">
    <name type="scientific">Fusarium sporotrichioides</name>
    <dbReference type="NCBI Taxonomy" id="5514"/>
    <lineage>
        <taxon>Eukaryota</taxon>
        <taxon>Fungi</taxon>
        <taxon>Dikarya</taxon>
        <taxon>Ascomycota</taxon>
        <taxon>Pezizomycotina</taxon>
        <taxon>Sordariomycetes</taxon>
        <taxon>Hypocreomycetidae</taxon>
        <taxon>Hypocreales</taxon>
        <taxon>Nectriaceae</taxon>
        <taxon>Fusarium</taxon>
    </lineage>
</organism>
<protein>
    <submittedName>
        <fullName evidence="2">Ribonuclease h</fullName>
    </submittedName>
</protein>
<feature type="compositionally biased region" description="Acidic residues" evidence="1">
    <location>
        <begin position="182"/>
        <end position="194"/>
    </location>
</feature>
<accession>A0A395SU23</accession>
<evidence type="ECO:0000313" key="3">
    <source>
        <dbReference type="Proteomes" id="UP000266152"/>
    </source>
</evidence>
<feature type="compositionally biased region" description="Polar residues" evidence="1">
    <location>
        <begin position="124"/>
        <end position="133"/>
    </location>
</feature>